<sequence length="175" mass="19999">MPTRPRVLIKDGNIMVRETPYRKYILEELRALHATGVMGISREELLARVKERAGARERTPRRMRRRPQPPIFGELTAKERSAASTEYERGALAMPSTDTDLMVGDIQGRSLPDQPPNSTALMDEPSAPEIAEEPSGHDEMWIYRTPLLMFMFMLSQMARIWFYLKTKATAVKHVA</sequence>
<name>S8E5N9_FOMSC</name>
<evidence type="ECO:0000313" key="4">
    <source>
        <dbReference type="Proteomes" id="UP000015241"/>
    </source>
</evidence>
<dbReference type="HOGENOM" id="CLU_1532582_0_0_1"/>
<dbReference type="Proteomes" id="UP000015241">
    <property type="component" value="Unassembled WGS sequence"/>
</dbReference>
<dbReference type="InParanoid" id="S8E5N9"/>
<keyword evidence="2" id="KW-1133">Transmembrane helix</keyword>
<evidence type="ECO:0000256" key="2">
    <source>
        <dbReference type="SAM" id="Phobius"/>
    </source>
</evidence>
<feature type="transmembrane region" description="Helical" evidence="2">
    <location>
        <begin position="147"/>
        <end position="164"/>
    </location>
</feature>
<reference evidence="3 4" key="1">
    <citation type="journal article" date="2012" name="Science">
        <title>The Paleozoic origin of enzymatic lignin decomposition reconstructed from 31 fungal genomes.</title>
        <authorList>
            <person name="Floudas D."/>
            <person name="Binder M."/>
            <person name="Riley R."/>
            <person name="Barry K."/>
            <person name="Blanchette R.A."/>
            <person name="Henrissat B."/>
            <person name="Martinez A.T."/>
            <person name="Otillar R."/>
            <person name="Spatafora J.W."/>
            <person name="Yadav J.S."/>
            <person name="Aerts A."/>
            <person name="Benoit I."/>
            <person name="Boyd A."/>
            <person name="Carlson A."/>
            <person name="Copeland A."/>
            <person name="Coutinho P.M."/>
            <person name="de Vries R.P."/>
            <person name="Ferreira P."/>
            <person name="Findley K."/>
            <person name="Foster B."/>
            <person name="Gaskell J."/>
            <person name="Glotzer D."/>
            <person name="Gorecki P."/>
            <person name="Heitman J."/>
            <person name="Hesse C."/>
            <person name="Hori C."/>
            <person name="Igarashi K."/>
            <person name="Jurgens J.A."/>
            <person name="Kallen N."/>
            <person name="Kersten P."/>
            <person name="Kohler A."/>
            <person name="Kuees U."/>
            <person name="Kumar T.K.A."/>
            <person name="Kuo A."/>
            <person name="LaButti K."/>
            <person name="Larrondo L.F."/>
            <person name="Lindquist E."/>
            <person name="Ling A."/>
            <person name="Lombard V."/>
            <person name="Lucas S."/>
            <person name="Lundell T."/>
            <person name="Martin R."/>
            <person name="McLaughlin D.J."/>
            <person name="Morgenstern I."/>
            <person name="Morin E."/>
            <person name="Murat C."/>
            <person name="Nagy L.G."/>
            <person name="Nolan M."/>
            <person name="Ohm R.A."/>
            <person name="Patyshakuliyeva A."/>
            <person name="Rokas A."/>
            <person name="Ruiz-Duenas F.J."/>
            <person name="Sabat G."/>
            <person name="Salamov A."/>
            <person name="Samejima M."/>
            <person name="Schmutz J."/>
            <person name="Slot J.C."/>
            <person name="St John F."/>
            <person name="Stenlid J."/>
            <person name="Sun H."/>
            <person name="Sun S."/>
            <person name="Syed K."/>
            <person name="Tsang A."/>
            <person name="Wiebenga A."/>
            <person name="Young D."/>
            <person name="Pisabarro A."/>
            <person name="Eastwood D.C."/>
            <person name="Martin F."/>
            <person name="Cullen D."/>
            <person name="Grigoriev I.V."/>
            <person name="Hibbett D.S."/>
        </authorList>
    </citation>
    <scope>NUCLEOTIDE SEQUENCE</scope>
    <source>
        <strain evidence="4">FP-58527</strain>
    </source>
</reference>
<dbReference type="EMBL" id="KE504152">
    <property type="protein sequence ID" value="EPT00003.1"/>
    <property type="molecule type" value="Genomic_DNA"/>
</dbReference>
<keyword evidence="4" id="KW-1185">Reference proteome</keyword>
<keyword evidence="2" id="KW-0472">Membrane</keyword>
<accession>S8E5N9</accession>
<feature type="region of interest" description="Disordered" evidence="1">
    <location>
        <begin position="108"/>
        <end position="133"/>
    </location>
</feature>
<organism evidence="3 4">
    <name type="scientific">Fomitopsis schrenkii</name>
    <name type="common">Brown rot fungus</name>
    <dbReference type="NCBI Taxonomy" id="2126942"/>
    <lineage>
        <taxon>Eukaryota</taxon>
        <taxon>Fungi</taxon>
        <taxon>Dikarya</taxon>
        <taxon>Basidiomycota</taxon>
        <taxon>Agaricomycotina</taxon>
        <taxon>Agaricomycetes</taxon>
        <taxon>Polyporales</taxon>
        <taxon>Fomitopsis</taxon>
    </lineage>
</organism>
<protein>
    <submittedName>
        <fullName evidence="3">Uncharacterized protein</fullName>
    </submittedName>
</protein>
<gene>
    <name evidence="3" type="ORF">FOMPIDRAFT_91076</name>
</gene>
<evidence type="ECO:0000313" key="3">
    <source>
        <dbReference type="EMBL" id="EPT00003.1"/>
    </source>
</evidence>
<keyword evidence="2" id="KW-0812">Transmembrane</keyword>
<dbReference type="AlphaFoldDB" id="S8E5N9"/>
<proteinExistence type="predicted"/>
<evidence type="ECO:0000256" key="1">
    <source>
        <dbReference type="SAM" id="MobiDB-lite"/>
    </source>
</evidence>